<dbReference type="InterPro" id="IPR000821">
    <property type="entry name" value="Ala_racemase"/>
</dbReference>
<comment type="caution">
    <text evidence="6">The sequence shown here is derived from an EMBL/GenBank/DDBJ whole genome shotgun (WGS) entry which is preliminary data.</text>
</comment>
<dbReference type="Pfam" id="PF00842">
    <property type="entry name" value="Ala_racemase_C"/>
    <property type="match status" value="1"/>
</dbReference>
<gene>
    <name evidence="6" type="primary">alr</name>
    <name evidence="6" type="ORF">GLO26_09415</name>
</gene>
<evidence type="ECO:0000256" key="3">
    <source>
        <dbReference type="ARBA" id="ARBA00023235"/>
    </source>
</evidence>
<dbReference type="Gene3D" id="2.40.37.10">
    <property type="entry name" value="Lyase, Ornithine Decarboxylase, Chain A, domain 1"/>
    <property type="match status" value="1"/>
</dbReference>
<dbReference type="PANTHER" id="PTHR30511">
    <property type="entry name" value="ALANINE RACEMASE"/>
    <property type="match status" value="1"/>
</dbReference>
<proteinExistence type="inferred from homology"/>
<comment type="function">
    <text evidence="4">Catalyzes the interconversion of L-alanine and D-alanine. May also act on other amino acids.</text>
</comment>
<dbReference type="InterPro" id="IPR009006">
    <property type="entry name" value="Ala_racemase/Decarboxylase_C"/>
</dbReference>
<evidence type="ECO:0000313" key="7">
    <source>
        <dbReference type="Proteomes" id="UP000638836"/>
    </source>
</evidence>
<evidence type="ECO:0000256" key="1">
    <source>
        <dbReference type="ARBA" id="ARBA00001933"/>
    </source>
</evidence>
<dbReference type="PANTHER" id="PTHR30511:SF0">
    <property type="entry name" value="ALANINE RACEMASE, CATABOLIC-RELATED"/>
    <property type="match status" value="1"/>
</dbReference>
<dbReference type="CDD" id="cd00430">
    <property type="entry name" value="PLPDE_III_AR"/>
    <property type="match status" value="1"/>
</dbReference>
<dbReference type="SUPFAM" id="SSF51419">
    <property type="entry name" value="PLP-binding barrel"/>
    <property type="match status" value="1"/>
</dbReference>
<dbReference type="InterPro" id="IPR001608">
    <property type="entry name" value="Ala_racemase_N"/>
</dbReference>
<dbReference type="Pfam" id="PF01168">
    <property type="entry name" value="Ala_racemase_N"/>
    <property type="match status" value="1"/>
</dbReference>
<dbReference type="InterPro" id="IPR020622">
    <property type="entry name" value="Ala_racemase_pyridoxalP-BS"/>
</dbReference>
<feature type="binding site" evidence="4">
    <location>
        <position position="140"/>
    </location>
    <ligand>
        <name>substrate</name>
    </ligand>
</feature>
<keyword evidence="3 4" id="KW-0413">Isomerase</keyword>
<feature type="domain" description="Alanine racemase C-terminal" evidence="5">
    <location>
        <begin position="248"/>
        <end position="376"/>
    </location>
</feature>
<dbReference type="NCBIfam" id="TIGR00492">
    <property type="entry name" value="alr"/>
    <property type="match status" value="1"/>
</dbReference>
<sequence>MEKGSYRETWVEISLNNLVYNINAFKETIQPETNLMAVVKADAYGHGSIEVAKAAIHAGANYLAVAFLDEAIVLRKVGFSIPILVLGYTSLDTETIEQAIDHNITLTIYSKEAVERIQELATKKKLVCRIHLKIDSGMNRIGVRSISEALQVVSSITSDYLILEGIFTHFADADVIDSSFVHDQFHHFMDIVSYLQQKGYDIPVKHCCNTAATIAFPEMHLDMVRVGIGLYGLYPEEHLRNNITLKPVMSFKTKPILIKDVPTGQTISYGRTYTTTKDSIIATIPVGYADGLSRSLSNKGHVTLNGHKAPIVGRVCMDQTMVDLSGINPADFNEEIILFGDPLDNCISLSEIAVQMNTIHYEVACLIGKRVPRVYIQNNQIVATTGLIDSH</sequence>
<evidence type="ECO:0000256" key="4">
    <source>
        <dbReference type="HAMAP-Rule" id="MF_01201"/>
    </source>
</evidence>
<evidence type="ECO:0000313" key="6">
    <source>
        <dbReference type="EMBL" id="MBC9826024.1"/>
    </source>
</evidence>
<organism evidence="6 7">
    <name type="scientific">Carnobacterium inhibens</name>
    <dbReference type="NCBI Taxonomy" id="147709"/>
    <lineage>
        <taxon>Bacteria</taxon>
        <taxon>Bacillati</taxon>
        <taxon>Bacillota</taxon>
        <taxon>Bacilli</taxon>
        <taxon>Lactobacillales</taxon>
        <taxon>Carnobacteriaceae</taxon>
        <taxon>Carnobacterium</taxon>
    </lineage>
</organism>
<feature type="binding site" evidence="4">
    <location>
        <position position="317"/>
    </location>
    <ligand>
        <name>substrate</name>
    </ligand>
</feature>
<evidence type="ECO:0000259" key="5">
    <source>
        <dbReference type="SMART" id="SM01005"/>
    </source>
</evidence>
<comment type="catalytic activity">
    <reaction evidence="4">
        <text>L-alanine = D-alanine</text>
        <dbReference type="Rhea" id="RHEA:20249"/>
        <dbReference type="ChEBI" id="CHEBI:57416"/>
        <dbReference type="ChEBI" id="CHEBI:57972"/>
        <dbReference type="EC" id="5.1.1.1"/>
    </reaction>
</comment>
<comment type="cofactor">
    <cofactor evidence="1 4">
        <name>pyridoxal 5'-phosphate</name>
        <dbReference type="ChEBI" id="CHEBI:597326"/>
    </cofactor>
</comment>
<feature type="modified residue" description="N6-(pyridoxal phosphate)lysine" evidence="4">
    <location>
        <position position="40"/>
    </location>
</feature>
<dbReference type="SMART" id="SM01005">
    <property type="entry name" value="Ala_racemase_C"/>
    <property type="match status" value="1"/>
</dbReference>
<dbReference type="InterPro" id="IPR011079">
    <property type="entry name" value="Ala_racemase_C"/>
</dbReference>
<dbReference type="HAMAP" id="MF_01201">
    <property type="entry name" value="Ala_racemase"/>
    <property type="match status" value="1"/>
</dbReference>
<dbReference type="SUPFAM" id="SSF50621">
    <property type="entry name" value="Alanine racemase C-terminal domain-like"/>
    <property type="match status" value="1"/>
</dbReference>
<dbReference type="GO" id="GO:0008784">
    <property type="term" value="F:alanine racemase activity"/>
    <property type="evidence" value="ECO:0007669"/>
    <property type="project" value="UniProtKB-EC"/>
</dbReference>
<dbReference type="EMBL" id="WNJQ01000009">
    <property type="protein sequence ID" value="MBC9826024.1"/>
    <property type="molecule type" value="Genomic_DNA"/>
</dbReference>
<dbReference type="Proteomes" id="UP000638836">
    <property type="component" value="Unassembled WGS sequence"/>
</dbReference>
<evidence type="ECO:0000256" key="2">
    <source>
        <dbReference type="ARBA" id="ARBA00022898"/>
    </source>
</evidence>
<comment type="pathway">
    <text evidence="4">Amino-acid biosynthesis; D-alanine biosynthesis; D-alanine from L-alanine: step 1/1.</text>
</comment>
<dbReference type="EC" id="5.1.1.1" evidence="4"/>
<dbReference type="PROSITE" id="PS00395">
    <property type="entry name" value="ALANINE_RACEMASE"/>
    <property type="match status" value="1"/>
</dbReference>
<reference evidence="6 7" key="1">
    <citation type="journal article" date="2020" name="Microorganisms">
        <title>New Insight into Antimicrobial Compounds from Food and Marine-Sourced Carnobacterium Species through Phenotype and Genome Analyses.</title>
        <authorList>
            <person name="Begrem S."/>
            <person name="Ivaniuk F."/>
            <person name="Gigout-Chevalier F."/>
            <person name="Kolypczuk L."/>
            <person name="Bonnetot S."/>
            <person name="Leroi F."/>
            <person name="Grovel O."/>
            <person name="Delbarre-Ladrat C."/>
            <person name="Passerini D."/>
        </authorList>
    </citation>
    <scope>NUCLEOTIDE SEQUENCE [LARGE SCALE GENOMIC DNA]</scope>
    <source>
        <strain evidence="6 7">MIP2551</strain>
    </source>
</reference>
<feature type="active site" description="Proton acceptor; specific for D-alanine" evidence="4">
    <location>
        <position position="40"/>
    </location>
</feature>
<dbReference type="InterPro" id="IPR029066">
    <property type="entry name" value="PLP-binding_barrel"/>
</dbReference>
<dbReference type="PRINTS" id="PR00992">
    <property type="entry name" value="ALARACEMASE"/>
</dbReference>
<comment type="similarity">
    <text evidence="4">Belongs to the alanine racemase family.</text>
</comment>
<accession>A0ABR7TDL4</accession>
<dbReference type="Gene3D" id="3.20.20.10">
    <property type="entry name" value="Alanine racemase"/>
    <property type="match status" value="1"/>
</dbReference>
<protein>
    <recommendedName>
        <fullName evidence="4">Alanine racemase</fullName>
        <ecNumber evidence="4">5.1.1.1</ecNumber>
    </recommendedName>
</protein>
<keyword evidence="2 4" id="KW-0663">Pyridoxal phosphate</keyword>
<name>A0ABR7TDL4_9LACT</name>
<feature type="active site" description="Proton acceptor; specific for L-alanine" evidence="4">
    <location>
        <position position="269"/>
    </location>
</feature>
<keyword evidence="7" id="KW-1185">Reference proteome</keyword>
<dbReference type="RefSeq" id="WP_023176682.1">
    <property type="nucleotide sequence ID" value="NZ_WNJQ01000009.1"/>
</dbReference>